<feature type="region of interest" description="Disordered" evidence="1">
    <location>
        <begin position="209"/>
        <end position="234"/>
    </location>
</feature>
<evidence type="ECO:0000313" key="3">
    <source>
        <dbReference type="Proteomes" id="UP000591131"/>
    </source>
</evidence>
<evidence type="ECO:0000256" key="1">
    <source>
        <dbReference type="SAM" id="MobiDB-lite"/>
    </source>
</evidence>
<feature type="compositionally biased region" description="Basic and acidic residues" evidence="1">
    <location>
        <begin position="209"/>
        <end position="222"/>
    </location>
</feature>
<evidence type="ECO:0000313" key="2">
    <source>
        <dbReference type="EMBL" id="KAF4653588.1"/>
    </source>
</evidence>
<organism evidence="2 3">
    <name type="scientific">Perkinsus chesapeaki</name>
    <name type="common">Clam parasite</name>
    <name type="synonym">Perkinsus andrewsi</name>
    <dbReference type="NCBI Taxonomy" id="330153"/>
    <lineage>
        <taxon>Eukaryota</taxon>
        <taxon>Sar</taxon>
        <taxon>Alveolata</taxon>
        <taxon>Perkinsozoa</taxon>
        <taxon>Perkinsea</taxon>
        <taxon>Perkinsida</taxon>
        <taxon>Perkinsidae</taxon>
        <taxon>Perkinsus</taxon>
    </lineage>
</organism>
<name>A0A7J6L2B2_PERCH</name>
<sequence length="286" mass="32275">MVGADASSLRLSWRLSNKMMDLPQPVLSSRTPTPFSVSHARKRRFKAGGSTARTAPKGGAGLTQTTTYSSGGFEGSTGMDDNTSRESWWWSSHQSDWDHETEQSALVYSAADTIRMSITNKMRHLQEEVNRIGQAKLSLIQEVKELNGKLEVLKGEYVSEVEHSNTLVDDIAMYARRDDERNRQMRFLIEQCRKLRGVIDQHAEEKRHLQKQLAEERMKPRSEVSSSSSGDNAMSDVGMLKQELEMHKGIVAKLRGDLIESKATILELTARLDDARKGEDKRIVRV</sequence>
<reference evidence="2 3" key="1">
    <citation type="submission" date="2020-04" db="EMBL/GenBank/DDBJ databases">
        <title>Perkinsus chesapeaki whole genome sequence.</title>
        <authorList>
            <person name="Bogema D.R."/>
        </authorList>
    </citation>
    <scope>NUCLEOTIDE SEQUENCE [LARGE SCALE GENOMIC DNA]</scope>
    <source>
        <strain evidence="2">ATCC PRA-425</strain>
    </source>
</reference>
<protein>
    <submittedName>
        <fullName evidence="2">Uncharacterized protein</fullName>
    </submittedName>
</protein>
<dbReference type="Proteomes" id="UP000591131">
    <property type="component" value="Unassembled WGS sequence"/>
</dbReference>
<dbReference type="EMBL" id="JAAPAO010000806">
    <property type="protein sequence ID" value="KAF4653588.1"/>
    <property type="molecule type" value="Genomic_DNA"/>
</dbReference>
<keyword evidence="3" id="KW-1185">Reference proteome</keyword>
<accession>A0A7J6L2B2</accession>
<gene>
    <name evidence="2" type="ORF">FOL47_010433</name>
</gene>
<feature type="region of interest" description="Disordered" evidence="1">
    <location>
        <begin position="44"/>
        <end position="80"/>
    </location>
</feature>
<dbReference type="AlphaFoldDB" id="A0A7J6L2B2"/>
<proteinExistence type="predicted"/>
<dbReference type="OrthoDB" id="10464158at2759"/>
<comment type="caution">
    <text evidence="2">The sequence shown here is derived from an EMBL/GenBank/DDBJ whole genome shotgun (WGS) entry which is preliminary data.</text>
</comment>